<protein>
    <submittedName>
        <fullName evidence="1">Uncharacterized protein</fullName>
    </submittedName>
</protein>
<accession>A0A2Z3GQ74</accession>
<sequence length="138" mass="14651">MGPRWAAGLRAAWAAASPSPTLPVPLRRQLCAAFLLLCFVRVLPPEAWVLALHAHAHTTAEPARRASFGPAKGKALLSGQHRHCHEESFYDAAFQPAAPLVVPGPRRSAVVGVLTPFAASVWAEVVAAQRCLRGPPVA</sequence>
<organism evidence="1 2">
    <name type="scientific">Hymenobacter nivis</name>
    <dbReference type="NCBI Taxonomy" id="1850093"/>
    <lineage>
        <taxon>Bacteria</taxon>
        <taxon>Pseudomonadati</taxon>
        <taxon>Bacteroidota</taxon>
        <taxon>Cytophagia</taxon>
        <taxon>Cytophagales</taxon>
        <taxon>Hymenobacteraceae</taxon>
        <taxon>Hymenobacter</taxon>
    </lineage>
</organism>
<evidence type="ECO:0000313" key="1">
    <source>
        <dbReference type="EMBL" id="AWM33847.1"/>
    </source>
</evidence>
<dbReference type="OrthoDB" id="893865at2"/>
<dbReference type="KEGG" id="hnv:DDQ68_14240"/>
<evidence type="ECO:0000313" key="2">
    <source>
        <dbReference type="Proteomes" id="UP000245999"/>
    </source>
</evidence>
<proteinExistence type="predicted"/>
<name>A0A2Z3GQ74_9BACT</name>
<dbReference type="AlphaFoldDB" id="A0A2Z3GQ74"/>
<dbReference type="Proteomes" id="UP000245999">
    <property type="component" value="Chromosome"/>
</dbReference>
<gene>
    <name evidence="1" type="ORF">DDQ68_14240</name>
</gene>
<reference evidence="2" key="1">
    <citation type="submission" date="2018-04" db="EMBL/GenBank/DDBJ databases">
        <title>Complete genome of Antarctic heterotrophic bacterium Hymenobacter nivis.</title>
        <authorList>
            <person name="Terashima M."/>
        </authorList>
    </citation>
    <scope>NUCLEOTIDE SEQUENCE [LARGE SCALE GENOMIC DNA]</scope>
    <source>
        <strain evidence="2">NBRC 111535</strain>
    </source>
</reference>
<keyword evidence="2" id="KW-1185">Reference proteome</keyword>
<dbReference type="EMBL" id="CP029145">
    <property type="protein sequence ID" value="AWM33847.1"/>
    <property type="molecule type" value="Genomic_DNA"/>
</dbReference>